<evidence type="ECO:0000313" key="2">
    <source>
        <dbReference type="EMBL" id="KAF2847535.1"/>
    </source>
</evidence>
<dbReference type="InterPro" id="IPR052895">
    <property type="entry name" value="HetReg/Transcr_Mod"/>
</dbReference>
<dbReference type="PANTHER" id="PTHR24148:SF64">
    <property type="entry name" value="HETEROKARYON INCOMPATIBILITY DOMAIN-CONTAINING PROTEIN"/>
    <property type="match status" value="1"/>
</dbReference>
<dbReference type="EMBL" id="MU006325">
    <property type="protein sequence ID" value="KAF2847535.1"/>
    <property type="molecule type" value="Genomic_DNA"/>
</dbReference>
<dbReference type="Proteomes" id="UP000799423">
    <property type="component" value="Unassembled WGS sequence"/>
</dbReference>
<dbReference type="InterPro" id="IPR010730">
    <property type="entry name" value="HET"/>
</dbReference>
<reference evidence="2" key="1">
    <citation type="submission" date="2020-01" db="EMBL/GenBank/DDBJ databases">
        <authorList>
            <consortium name="DOE Joint Genome Institute"/>
            <person name="Haridas S."/>
            <person name="Albert R."/>
            <person name="Binder M."/>
            <person name="Bloem J."/>
            <person name="Labutti K."/>
            <person name="Salamov A."/>
            <person name="Andreopoulos B."/>
            <person name="Baker S.E."/>
            <person name="Barry K."/>
            <person name="Bills G."/>
            <person name="Bluhm B.H."/>
            <person name="Cannon C."/>
            <person name="Castanera R."/>
            <person name="Culley D.E."/>
            <person name="Daum C."/>
            <person name="Ezra D."/>
            <person name="Gonzalez J.B."/>
            <person name="Henrissat B."/>
            <person name="Kuo A."/>
            <person name="Liang C."/>
            <person name="Lipzen A."/>
            <person name="Lutzoni F."/>
            <person name="Magnuson J."/>
            <person name="Mondo S."/>
            <person name="Nolan M."/>
            <person name="Ohm R."/>
            <person name="Pangilinan J."/>
            <person name="Park H.-J."/>
            <person name="Ramirez L."/>
            <person name="Alfaro M."/>
            <person name="Sun H."/>
            <person name="Tritt A."/>
            <person name="Yoshinaga Y."/>
            <person name="Zwiers L.-H."/>
            <person name="Turgeon B.G."/>
            <person name="Goodwin S.B."/>
            <person name="Spatafora J.W."/>
            <person name="Crous P.W."/>
            <person name="Grigoriev I.V."/>
        </authorList>
    </citation>
    <scope>NUCLEOTIDE SEQUENCE</scope>
    <source>
        <strain evidence="2">IPT5</strain>
    </source>
</reference>
<evidence type="ECO:0000313" key="3">
    <source>
        <dbReference type="Proteomes" id="UP000799423"/>
    </source>
</evidence>
<dbReference type="Pfam" id="PF06985">
    <property type="entry name" value="HET"/>
    <property type="match status" value="1"/>
</dbReference>
<proteinExistence type="predicted"/>
<feature type="domain" description="Heterokaryon incompatibility" evidence="1">
    <location>
        <begin position="48"/>
        <end position="127"/>
    </location>
</feature>
<evidence type="ECO:0000259" key="1">
    <source>
        <dbReference type="Pfam" id="PF06985"/>
    </source>
</evidence>
<dbReference type="OrthoDB" id="2157530at2759"/>
<feature type="non-terminal residue" evidence="2">
    <location>
        <position position="128"/>
    </location>
</feature>
<dbReference type="AlphaFoldDB" id="A0A6A7AZF8"/>
<sequence length="128" mass="14840">MNKQHLSASYRYSALRPGEIRLLEPLYKADGLAWSLRIVQLEHAQLKFDALSYVWGEETVKHPIVCNGQTLHVHANLYEAMPYLARRDTTTRPIWIDAVCVNQDDEKEKFVQIKLMNKVCRGAETVWV</sequence>
<dbReference type="PANTHER" id="PTHR24148">
    <property type="entry name" value="ANKYRIN REPEAT DOMAIN-CONTAINING PROTEIN 39 HOMOLOG-RELATED"/>
    <property type="match status" value="1"/>
</dbReference>
<organism evidence="2 3">
    <name type="scientific">Plenodomus tracheiphilus IPT5</name>
    <dbReference type="NCBI Taxonomy" id="1408161"/>
    <lineage>
        <taxon>Eukaryota</taxon>
        <taxon>Fungi</taxon>
        <taxon>Dikarya</taxon>
        <taxon>Ascomycota</taxon>
        <taxon>Pezizomycotina</taxon>
        <taxon>Dothideomycetes</taxon>
        <taxon>Pleosporomycetidae</taxon>
        <taxon>Pleosporales</taxon>
        <taxon>Pleosporineae</taxon>
        <taxon>Leptosphaeriaceae</taxon>
        <taxon>Plenodomus</taxon>
    </lineage>
</organism>
<accession>A0A6A7AZF8</accession>
<name>A0A6A7AZF8_9PLEO</name>
<protein>
    <recommendedName>
        <fullName evidence="1">Heterokaryon incompatibility domain-containing protein</fullName>
    </recommendedName>
</protein>
<gene>
    <name evidence="2" type="ORF">T440DRAFT_403371</name>
</gene>
<keyword evidence="3" id="KW-1185">Reference proteome</keyword>